<evidence type="ECO:0000313" key="4">
    <source>
        <dbReference type="Proteomes" id="UP000015346"/>
    </source>
</evidence>
<keyword evidence="3" id="KW-0540">Nuclease</keyword>
<dbReference type="EMBL" id="AOLV01000006">
    <property type="protein sequence ID" value="EPX87551.1"/>
    <property type="molecule type" value="Genomic_DNA"/>
</dbReference>
<dbReference type="PATRIC" id="fig|1123069.3.peg.377"/>
<dbReference type="Pfam" id="PF03372">
    <property type="entry name" value="Exo_endo_phos"/>
    <property type="match status" value="1"/>
</dbReference>
<dbReference type="InterPro" id="IPR005135">
    <property type="entry name" value="Endo/exonuclease/phosphatase"/>
</dbReference>
<dbReference type="HOGENOM" id="CLU_042670_1_0_5"/>
<organism evidence="3 4">
    <name type="scientific">Rubellimicrobium thermophilum DSM 16684</name>
    <dbReference type="NCBI Taxonomy" id="1123069"/>
    <lineage>
        <taxon>Bacteria</taxon>
        <taxon>Pseudomonadati</taxon>
        <taxon>Pseudomonadota</taxon>
        <taxon>Alphaproteobacteria</taxon>
        <taxon>Rhodobacterales</taxon>
        <taxon>Roseobacteraceae</taxon>
        <taxon>Rubellimicrobium</taxon>
    </lineage>
</organism>
<dbReference type="Gene3D" id="3.60.10.10">
    <property type="entry name" value="Endonuclease/exonuclease/phosphatase"/>
    <property type="match status" value="1"/>
</dbReference>
<reference evidence="3 4" key="1">
    <citation type="journal article" date="2013" name="Stand. Genomic Sci.">
        <title>Genome sequence of the reddish-pigmented Rubellimicrobium thermophilum type strain (DSM 16684(T)), a member of the Roseobacter clade.</title>
        <authorList>
            <person name="Fiebig A."/>
            <person name="Riedel T."/>
            <person name="Gronow S."/>
            <person name="Petersen J."/>
            <person name="Klenk H.P."/>
            <person name="Goker M."/>
        </authorList>
    </citation>
    <scope>NUCLEOTIDE SEQUENCE [LARGE SCALE GENOMIC DNA]</scope>
    <source>
        <strain evidence="3 4">DSM 16684</strain>
    </source>
</reference>
<evidence type="ECO:0000313" key="3">
    <source>
        <dbReference type="EMBL" id="EPX87551.1"/>
    </source>
</evidence>
<dbReference type="AlphaFoldDB" id="S9R1M2"/>
<keyword evidence="3" id="KW-0378">Hydrolase</keyword>
<accession>S9R1M2</accession>
<dbReference type="SUPFAM" id="SSF56219">
    <property type="entry name" value="DNase I-like"/>
    <property type="match status" value="1"/>
</dbReference>
<gene>
    <name evidence="3" type="ORF">ruthe_00414</name>
</gene>
<evidence type="ECO:0000256" key="1">
    <source>
        <dbReference type="SAM" id="MobiDB-lite"/>
    </source>
</evidence>
<dbReference type="GO" id="GO:0004519">
    <property type="term" value="F:endonuclease activity"/>
    <property type="evidence" value="ECO:0007669"/>
    <property type="project" value="UniProtKB-KW"/>
</dbReference>
<dbReference type="Proteomes" id="UP000015346">
    <property type="component" value="Unassembled WGS sequence"/>
</dbReference>
<feature type="compositionally biased region" description="Low complexity" evidence="1">
    <location>
        <begin position="255"/>
        <end position="270"/>
    </location>
</feature>
<dbReference type="STRING" id="1123069.ruthe_00414"/>
<comment type="caution">
    <text evidence="3">The sequence shown here is derived from an EMBL/GenBank/DDBJ whole genome shotgun (WGS) entry which is preliminary data.</text>
</comment>
<protein>
    <submittedName>
        <fullName evidence="3">Endonuclease/Exonuclease/phosphatase family</fullName>
    </submittedName>
</protein>
<feature type="domain" description="Endonuclease/exonuclease/phosphatase" evidence="2">
    <location>
        <begin position="19"/>
        <end position="310"/>
    </location>
</feature>
<dbReference type="RefSeq" id="WP_021096524.1">
    <property type="nucleotide sequence ID" value="NZ_KE557320.1"/>
</dbReference>
<keyword evidence="4" id="KW-1185">Reference proteome</keyword>
<feature type="region of interest" description="Disordered" evidence="1">
    <location>
        <begin position="336"/>
        <end position="364"/>
    </location>
</feature>
<name>S9R1M2_9RHOB</name>
<feature type="compositionally biased region" description="Low complexity" evidence="1">
    <location>
        <begin position="353"/>
        <end position="364"/>
    </location>
</feature>
<evidence type="ECO:0000259" key="2">
    <source>
        <dbReference type="Pfam" id="PF03372"/>
    </source>
</evidence>
<keyword evidence="3" id="KW-0269">Exonuclease</keyword>
<feature type="region of interest" description="Disordered" evidence="1">
    <location>
        <begin position="245"/>
        <end position="279"/>
    </location>
</feature>
<dbReference type="InterPro" id="IPR036691">
    <property type="entry name" value="Endo/exonu/phosph_ase_sf"/>
</dbReference>
<feature type="region of interest" description="Disordered" evidence="1">
    <location>
        <begin position="77"/>
        <end position="99"/>
    </location>
</feature>
<proteinExistence type="predicted"/>
<dbReference type="GO" id="GO:0004527">
    <property type="term" value="F:exonuclease activity"/>
    <property type="evidence" value="ECO:0007669"/>
    <property type="project" value="UniProtKB-KW"/>
</dbReference>
<keyword evidence="3" id="KW-0255">Endonuclease</keyword>
<sequence>MDLGRDGPGLLLRDILKGEDPQIAAALRVIAALKPDILLLTAFDWDHDGVALAAFAERLAAAGVAYPHRFAPPSNAGLETGLDLDGDGQEGGPRDAQGYGRFAGDGAMALLSRWPLGEVRDFSALLWRDLPGAHLPVREDGTPFPSEEAQAIQRLSSTGHWVVPVEAPGGTVTVMAWAATPPVFDGPEDRNGRRAGDEAAFWLQLLDGAFGPPPEKDFVLMGLANLDPADGEGPREAIAALLADPRLQDPRPISPGGAADADPGQAGDPALDTADWDAAAEGGPGNLRVSYVLPSAGWQIEAAGVLWPLPGQALADDLATAGPHRPVWVDLTRPAAARSAGPALPDRQGPPAGSGSDIGIVSGS</sequence>